<keyword evidence="4" id="KW-0479">Metal-binding</keyword>
<dbReference type="PANTHER" id="PTHR11733">
    <property type="entry name" value="ZINC METALLOPROTEASE FAMILY M13 NEPRILYSIN-RELATED"/>
    <property type="match status" value="1"/>
</dbReference>
<feature type="compositionally biased region" description="Basic and acidic residues" evidence="8">
    <location>
        <begin position="93"/>
        <end position="102"/>
    </location>
</feature>
<keyword evidence="5" id="KW-0378">Hydrolase</keyword>
<evidence type="ECO:0000256" key="2">
    <source>
        <dbReference type="ARBA" id="ARBA00007357"/>
    </source>
</evidence>
<sequence>MAERGEREPLLGNQDGDNQSRRSSVANETQQDRRQGDRFQIGRFTLLEKILFILSVTLLILLCVFVGLYTRRAYGDNNDHAGEPSRPSPTPGKPDHGGGNETERSVCVSAECVLTAAEILKDIDTTVDPCDDFYAYTCNNWIKSHDIPEGKSRTGSFDLLATRNKEILHSIFTHDFDAYNDIVSLDDLPDPDKYLDKQNFQKGKAVFDSCMDESAIDSLGADPLLPLLRELIKIFPNDERYTTADGEETFDIEATTMVNQKELTRAFVHLSKVAVDPLFALFVEADSKDPEVTSLQIFQSGLTLPSKEYYTQKDMVDTLREVIEETLGLVLAHVPELGWSNNSAKPMARMIVDFEKQLAEISDLPEDLMDPSKIYNPRTLSNLTKLSPSIDWGLLVTHMLPDSVPHQDTIVVSSPRYLDALSNQLINSSTQRTLQAYLLWQVINEYAPSLSEQIRKPLQRLSAKLRGTNAKVTKPRWETCLDQVDLSLGFLASRYFVLETFKRETKARADEFVASIKDSFLNRLPELEWLDQVTRDRAIEKAHALAHKVGYPTKTPNVMSPVSLSDYYSDLSVDQDDYFGNYLRGRQWLVMKNWKKAGKPTDKSTWEMTPSTVNAYFDPSKNQIVFPAGILQAPFFSGEYPDYLNYGGIGAVVGHELSHSYDNNGRHFDARGRLSEWWTKETLEAFEEKTKCFVNQYSNFTMDDEEGHPIHVNGKLTLGENIADNGGIRQSYVAWKKVYDKNQNSKENMLLPGLENITPEQLFFINYGRIWCGKSTKAQAKQSILVDEHSPPKWRVIGALQNSKYFADVFKCPAGSPMNPVDKCDLW</sequence>
<dbReference type="CDD" id="cd08662">
    <property type="entry name" value="M13"/>
    <property type="match status" value="1"/>
</dbReference>
<name>A0A8H7S0V2_9FUNG</name>
<evidence type="ECO:0000256" key="8">
    <source>
        <dbReference type="SAM" id="MobiDB-lite"/>
    </source>
</evidence>
<keyword evidence="9" id="KW-1133">Transmembrane helix</keyword>
<feature type="domain" description="Peptidase M13 C-terminal" evidence="10">
    <location>
        <begin position="614"/>
        <end position="825"/>
    </location>
</feature>
<evidence type="ECO:0000256" key="1">
    <source>
        <dbReference type="ARBA" id="ARBA00001947"/>
    </source>
</evidence>
<dbReference type="Pfam" id="PF05649">
    <property type="entry name" value="Peptidase_M13_N"/>
    <property type="match status" value="1"/>
</dbReference>
<dbReference type="SUPFAM" id="SSF55486">
    <property type="entry name" value="Metalloproteases ('zincins'), catalytic domain"/>
    <property type="match status" value="1"/>
</dbReference>
<dbReference type="GO" id="GO:0005886">
    <property type="term" value="C:plasma membrane"/>
    <property type="evidence" value="ECO:0007669"/>
    <property type="project" value="TreeGrafter"/>
</dbReference>
<dbReference type="Pfam" id="PF01431">
    <property type="entry name" value="Peptidase_M13"/>
    <property type="match status" value="1"/>
</dbReference>
<dbReference type="EMBL" id="JAEPRB010000151">
    <property type="protein sequence ID" value="KAG2220113.1"/>
    <property type="molecule type" value="Genomic_DNA"/>
</dbReference>
<comment type="caution">
    <text evidence="12">The sequence shown here is derived from an EMBL/GenBank/DDBJ whole genome shotgun (WGS) entry which is preliminary data.</text>
</comment>
<evidence type="ECO:0000256" key="5">
    <source>
        <dbReference type="ARBA" id="ARBA00022801"/>
    </source>
</evidence>
<reference evidence="12 13" key="1">
    <citation type="submission" date="2020-12" db="EMBL/GenBank/DDBJ databases">
        <title>Metabolic potential, ecology and presence of endohyphal bacteria is reflected in genomic diversity of Mucoromycotina.</title>
        <authorList>
            <person name="Muszewska A."/>
            <person name="Okrasinska A."/>
            <person name="Steczkiewicz K."/>
            <person name="Drgas O."/>
            <person name="Orlowska M."/>
            <person name="Perlinska-Lenart U."/>
            <person name="Aleksandrzak-Piekarczyk T."/>
            <person name="Szatraj K."/>
            <person name="Zielenkiewicz U."/>
            <person name="Pilsyk S."/>
            <person name="Malc E."/>
            <person name="Mieczkowski P."/>
            <person name="Kruszewska J.S."/>
            <person name="Biernat P."/>
            <person name="Pawlowska J."/>
        </authorList>
    </citation>
    <scope>NUCLEOTIDE SEQUENCE [LARGE SCALE GENOMIC DNA]</scope>
    <source>
        <strain evidence="12 13">CBS 142.35</strain>
    </source>
</reference>
<feature type="compositionally biased region" description="Polar residues" evidence="8">
    <location>
        <begin position="15"/>
        <end position="29"/>
    </location>
</feature>
<keyword evidence="7" id="KW-0482">Metalloprotease</keyword>
<dbReference type="PROSITE" id="PS51885">
    <property type="entry name" value="NEPRILYSIN"/>
    <property type="match status" value="1"/>
</dbReference>
<keyword evidence="9" id="KW-0812">Transmembrane</keyword>
<comment type="cofactor">
    <cofactor evidence="1">
        <name>Zn(2+)</name>
        <dbReference type="ChEBI" id="CHEBI:29105"/>
    </cofactor>
</comment>
<dbReference type="InterPro" id="IPR024079">
    <property type="entry name" value="MetalloPept_cat_dom_sf"/>
</dbReference>
<feature type="domain" description="Peptidase M13 N-terminal" evidence="11">
    <location>
        <begin position="129"/>
        <end position="552"/>
    </location>
</feature>
<accession>A0A8H7S0V2</accession>
<evidence type="ECO:0000256" key="4">
    <source>
        <dbReference type="ARBA" id="ARBA00022723"/>
    </source>
</evidence>
<dbReference type="GO" id="GO:0046872">
    <property type="term" value="F:metal ion binding"/>
    <property type="evidence" value="ECO:0007669"/>
    <property type="project" value="UniProtKB-KW"/>
</dbReference>
<keyword evidence="9" id="KW-0472">Membrane</keyword>
<dbReference type="PANTHER" id="PTHR11733:SF167">
    <property type="entry name" value="FI17812P1-RELATED"/>
    <property type="match status" value="1"/>
</dbReference>
<dbReference type="Gene3D" id="1.10.1380.10">
    <property type="entry name" value="Neutral endopeptidase , domain2"/>
    <property type="match status" value="1"/>
</dbReference>
<evidence type="ECO:0000256" key="7">
    <source>
        <dbReference type="ARBA" id="ARBA00023049"/>
    </source>
</evidence>
<evidence type="ECO:0000259" key="11">
    <source>
        <dbReference type="Pfam" id="PF05649"/>
    </source>
</evidence>
<evidence type="ECO:0000256" key="6">
    <source>
        <dbReference type="ARBA" id="ARBA00022833"/>
    </source>
</evidence>
<proteinExistence type="inferred from homology"/>
<dbReference type="GO" id="GO:0004222">
    <property type="term" value="F:metalloendopeptidase activity"/>
    <property type="evidence" value="ECO:0007669"/>
    <property type="project" value="InterPro"/>
</dbReference>
<dbReference type="PRINTS" id="PR00786">
    <property type="entry name" value="NEPRILYSIN"/>
</dbReference>
<gene>
    <name evidence="12" type="ORF">INT45_006141</name>
</gene>
<keyword evidence="6" id="KW-0862">Zinc</keyword>
<evidence type="ECO:0000313" key="12">
    <source>
        <dbReference type="EMBL" id="KAG2220113.1"/>
    </source>
</evidence>
<keyword evidence="3" id="KW-0645">Protease</keyword>
<feature type="region of interest" description="Disordered" evidence="8">
    <location>
        <begin position="1"/>
        <end position="34"/>
    </location>
</feature>
<dbReference type="Proteomes" id="UP000646827">
    <property type="component" value="Unassembled WGS sequence"/>
</dbReference>
<protein>
    <recommendedName>
        <fullName evidence="14">Endothelin-converting enzyme 1</fullName>
    </recommendedName>
</protein>
<dbReference type="InterPro" id="IPR042089">
    <property type="entry name" value="Peptidase_M13_dom_2"/>
</dbReference>
<dbReference type="InterPro" id="IPR000718">
    <property type="entry name" value="Peptidase_M13"/>
</dbReference>
<evidence type="ECO:0000259" key="10">
    <source>
        <dbReference type="Pfam" id="PF01431"/>
    </source>
</evidence>
<dbReference type="InterPro" id="IPR008753">
    <property type="entry name" value="Peptidase_M13_N"/>
</dbReference>
<keyword evidence="13" id="KW-1185">Reference proteome</keyword>
<dbReference type="Gene3D" id="3.40.390.10">
    <property type="entry name" value="Collagenase (Catalytic Domain)"/>
    <property type="match status" value="1"/>
</dbReference>
<evidence type="ECO:0000256" key="9">
    <source>
        <dbReference type="SAM" id="Phobius"/>
    </source>
</evidence>
<dbReference type="InterPro" id="IPR018497">
    <property type="entry name" value="Peptidase_M13_C"/>
</dbReference>
<evidence type="ECO:0000256" key="3">
    <source>
        <dbReference type="ARBA" id="ARBA00022670"/>
    </source>
</evidence>
<dbReference type="OrthoDB" id="6475849at2759"/>
<dbReference type="AlphaFoldDB" id="A0A8H7S0V2"/>
<organism evidence="12 13">
    <name type="scientific">Circinella minor</name>
    <dbReference type="NCBI Taxonomy" id="1195481"/>
    <lineage>
        <taxon>Eukaryota</taxon>
        <taxon>Fungi</taxon>
        <taxon>Fungi incertae sedis</taxon>
        <taxon>Mucoromycota</taxon>
        <taxon>Mucoromycotina</taxon>
        <taxon>Mucoromycetes</taxon>
        <taxon>Mucorales</taxon>
        <taxon>Lichtheimiaceae</taxon>
        <taxon>Circinella</taxon>
    </lineage>
</organism>
<evidence type="ECO:0008006" key="14">
    <source>
        <dbReference type="Google" id="ProtNLM"/>
    </source>
</evidence>
<comment type="similarity">
    <text evidence="2">Belongs to the peptidase M13 family.</text>
</comment>
<dbReference type="GO" id="GO:0016485">
    <property type="term" value="P:protein processing"/>
    <property type="evidence" value="ECO:0007669"/>
    <property type="project" value="TreeGrafter"/>
</dbReference>
<evidence type="ECO:0000313" key="13">
    <source>
        <dbReference type="Proteomes" id="UP000646827"/>
    </source>
</evidence>
<feature type="transmembrane region" description="Helical" evidence="9">
    <location>
        <begin position="50"/>
        <end position="69"/>
    </location>
</feature>
<feature type="region of interest" description="Disordered" evidence="8">
    <location>
        <begin position="77"/>
        <end position="102"/>
    </location>
</feature>